<gene>
    <name evidence="2" type="ORF">E1294_03550</name>
</gene>
<feature type="compositionally biased region" description="Low complexity" evidence="1">
    <location>
        <begin position="99"/>
        <end position="110"/>
    </location>
</feature>
<dbReference type="AlphaFoldDB" id="A0A4V2YG23"/>
<dbReference type="OrthoDB" id="7473440at2"/>
<evidence type="ECO:0000313" key="2">
    <source>
        <dbReference type="EMBL" id="TDD25357.1"/>
    </source>
</evidence>
<feature type="compositionally biased region" description="Basic residues" evidence="1">
    <location>
        <begin position="117"/>
        <end position="127"/>
    </location>
</feature>
<comment type="caution">
    <text evidence="2">The sequence shown here is derived from an EMBL/GenBank/DDBJ whole genome shotgun (WGS) entry which is preliminary data.</text>
</comment>
<evidence type="ECO:0000256" key="1">
    <source>
        <dbReference type="SAM" id="MobiDB-lite"/>
    </source>
</evidence>
<dbReference type="RefSeq" id="WP_132504374.1">
    <property type="nucleotide sequence ID" value="NZ_SMKP01000006.1"/>
</dbReference>
<sequence length="139" mass="15330">MLLPVEAAAVWQRHLAEQEADRQQRAQEKELGERLPATKRVPACPGCKSSYLQVAYTGPVVHALVNTADPDSGIQDVVVDTDVAQLDEVAWVKCDRAAARPGPRQGPAGQHVGVPHRDHRRRTRAAARRTDRPRQAPRP</sequence>
<proteinExistence type="predicted"/>
<keyword evidence="3" id="KW-1185">Reference proteome</keyword>
<reference evidence="2 3" key="1">
    <citation type="submission" date="2019-03" db="EMBL/GenBank/DDBJ databases">
        <title>Draft genome sequences of novel Actinobacteria.</title>
        <authorList>
            <person name="Sahin N."/>
            <person name="Ay H."/>
            <person name="Saygin H."/>
        </authorList>
    </citation>
    <scope>NUCLEOTIDE SEQUENCE [LARGE SCALE GENOMIC DNA]</scope>
    <source>
        <strain evidence="2 3">KC712</strain>
    </source>
</reference>
<name>A0A4V2YG23_9ACTN</name>
<protein>
    <submittedName>
        <fullName evidence="2">Uncharacterized protein</fullName>
    </submittedName>
</protein>
<dbReference type="Proteomes" id="UP000294543">
    <property type="component" value="Unassembled WGS sequence"/>
</dbReference>
<organism evidence="2 3">
    <name type="scientific">Nonomuraea diastatica</name>
    <dbReference type="NCBI Taxonomy" id="1848329"/>
    <lineage>
        <taxon>Bacteria</taxon>
        <taxon>Bacillati</taxon>
        <taxon>Actinomycetota</taxon>
        <taxon>Actinomycetes</taxon>
        <taxon>Streptosporangiales</taxon>
        <taxon>Streptosporangiaceae</taxon>
        <taxon>Nonomuraea</taxon>
    </lineage>
</organism>
<dbReference type="EMBL" id="SMKP01000006">
    <property type="protein sequence ID" value="TDD25357.1"/>
    <property type="molecule type" value="Genomic_DNA"/>
</dbReference>
<evidence type="ECO:0000313" key="3">
    <source>
        <dbReference type="Proteomes" id="UP000294543"/>
    </source>
</evidence>
<accession>A0A4V2YG23</accession>
<feature type="region of interest" description="Disordered" evidence="1">
    <location>
        <begin position="97"/>
        <end position="139"/>
    </location>
</feature>
<feature type="compositionally biased region" description="Basic and acidic residues" evidence="1">
    <location>
        <begin position="128"/>
        <end position="139"/>
    </location>
</feature>